<evidence type="ECO:0000256" key="5">
    <source>
        <dbReference type="ARBA" id="ARBA00022692"/>
    </source>
</evidence>
<evidence type="ECO:0000313" key="11">
    <source>
        <dbReference type="EMBL" id="CAE2202696.1"/>
    </source>
</evidence>
<evidence type="ECO:0000256" key="1">
    <source>
        <dbReference type="ARBA" id="ARBA00002838"/>
    </source>
</evidence>
<proteinExistence type="inferred from homology"/>
<evidence type="ECO:0000256" key="2">
    <source>
        <dbReference type="ARBA" id="ARBA00004477"/>
    </source>
</evidence>
<evidence type="ECO:0000256" key="3">
    <source>
        <dbReference type="ARBA" id="ARBA00007990"/>
    </source>
</evidence>
<dbReference type="EMBL" id="HBKP01002674">
    <property type="protein sequence ID" value="CAE2202696.1"/>
    <property type="molecule type" value="Transcribed_RNA"/>
</dbReference>
<dbReference type="Pfam" id="PF07074">
    <property type="entry name" value="TRAP-gamma"/>
    <property type="match status" value="1"/>
</dbReference>
<dbReference type="PANTHER" id="PTHR13399">
    <property type="entry name" value="TRANSLOCON-ASSOCIATED PROTEIN TRAP , GAMMA SUBUNIT"/>
    <property type="match status" value="1"/>
</dbReference>
<keyword evidence="6" id="KW-0256">Endoplasmic reticulum</keyword>
<feature type="transmembrane region" description="Helical" evidence="10">
    <location>
        <begin position="123"/>
        <end position="144"/>
    </location>
</feature>
<comment type="similarity">
    <text evidence="3">Belongs to the TRAP-gamma family.</text>
</comment>
<evidence type="ECO:0000256" key="9">
    <source>
        <dbReference type="ARBA" id="ARBA00030917"/>
    </source>
</evidence>
<name>A0A7S4M5Y2_9EUKA</name>
<dbReference type="PANTHER" id="PTHR13399:SF2">
    <property type="entry name" value="TRANSLOCON-ASSOCIATED PROTEIN SUBUNIT GAMMA"/>
    <property type="match status" value="1"/>
</dbReference>
<comment type="function">
    <text evidence="1">TRAP proteins are part of a complex whose function is to bind calcium to the ER membrane and thereby regulate the retention of ER resident proteins.</text>
</comment>
<keyword evidence="5 10" id="KW-0812">Transmembrane</keyword>
<evidence type="ECO:0000256" key="6">
    <source>
        <dbReference type="ARBA" id="ARBA00022824"/>
    </source>
</evidence>
<feature type="transmembrane region" description="Helical" evidence="10">
    <location>
        <begin position="50"/>
        <end position="75"/>
    </location>
</feature>
<dbReference type="GO" id="GO:0006614">
    <property type="term" value="P:SRP-dependent cotranslational protein targeting to membrane"/>
    <property type="evidence" value="ECO:0007669"/>
    <property type="project" value="InterPro"/>
</dbReference>
<keyword evidence="8 10" id="KW-0472">Membrane</keyword>
<reference evidence="11" key="1">
    <citation type="submission" date="2021-01" db="EMBL/GenBank/DDBJ databases">
        <authorList>
            <person name="Corre E."/>
            <person name="Pelletier E."/>
            <person name="Niang G."/>
            <person name="Scheremetjew M."/>
            <person name="Finn R."/>
            <person name="Kale V."/>
            <person name="Holt S."/>
            <person name="Cochrane G."/>
            <person name="Meng A."/>
            <person name="Brown T."/>
            <person name="Cohen L."/>
        </authorList>
    </citation>
    <scope>NUCLEOTIDE SEQUENCE</scope>
    <source>
        <strain evidence="11">DIVA3 518/3/11/1/6</strain>
    </source>
</reference>
<dbReference type="InterPro" id="IPR009779">
    <property type="entry name" value="SSR3"/>
</dbReference>
<keyword evidence="7 10" id="KW-1133">Transmembrane helix</keyword>
<protein>
    <recommendedName>
        <fullName evidence="4">Translocon-associated protein subunit gamma</fullName>
    </recommendedName>
    <alternativeName>
        <fullName evidence="9">Signal sequence receptor subunit gamma</fullName>
    </alternativeName>
</protein>
<feature type="transmembrane region" description="Helical" evidence="10">
    <location>
        <begin position="21"/>
        <end position="38"/>
    </location>
</feature>
<gene>
    <name evidence="11" type="ORF">VSP0166_LOCUS1897</name>
</gene>
<dbReference type="GO" id="GO:0005789">
    <property type="term" value="C:endoplasmic reticulum membrane"/>
    <property type="evidence" value="ECO:0007669"/>
    <property type="project" value="UniProtKB-SubCell"/>
</dbReference>
<evidence type="ECO:0000256" key="8">
    <source>
        <dbReference type="ARBA" id="ARBA00023136"/>
    </source>
</evidence>
<evidence type="ECO:0000256" key="10">
    <source>
        <dbReference type="SAM" id="Phobius"/>
    </source>
</evidence>
<comment type="subcellular location">
    <subcellularLocation>
        <location evidence="2">Endoplasmic reticulum membrane</location>
        <topology evidence="2">Multi-pass membrane protein</topology>
    </subcellularLocation>
</comment>
<evidence type="ECO:0000256" key="4">
    <source>
        <dbReference type="ARBA" id="ARBA00022231"/>
    </source>
</evidence>
<sequence>MPANDQFTFVDDNKPSFGERIWYFLNALLVVAPPVYLYHSVFGIDIEEMYWLYASVSILAAVILSTAHNNVAYWLRSRLEGHRDETVTHNMVAAANEGKKHKEKVQVEKKAQKKHTRSESYSFAILYNNFFFLFVFFVVGFYFFPNFPPVYNYAFSVLGSALLVSFVSHQSVKH</sequence>
<evidence type="ECO:0000256" key="7">
    <source>
        <dbReference type="ARBA" id="ARBA00022989"/>
    </source>
</evidence>
<organism evidence="11">
    <name type="scientific">Vannella robusta</name>
    <dbReference type="NCBI Taxonomy" id="1487602"/>
    <lineage>
        <taxon>Eukaryota</taxon>
        <taxon>Amoebozoa</taxon>
        <taxon>Discosea</taxon>
        <taxon>Flabellinia</taxon>
        <taxon>Vannellidae</taxon>
        <taxon>Vannella</taxon>
    </lineage>
</organism>
<feature type="transmembrane region" description="Helical" evidence="10">
    <location>
        <begin position="150"/>
        <end position="168"/>
    </location>
</feature>
<accession>A0A7S4M5Y2</accession>
<dbReference type="AlphaFoldDB" id="A0A7S4M5Y2"/>